<feature type="transmembrane region" description="Helical" evidence="10">
    <location>
        <begin position="6"/>
        <end position="29"/>
    </location>
</feature>
<evidence type="ECO:0000259" key="11">
    <source>
        <dbReference type="PROSITE" id="PS51371"/>
    </source>
</evidence>
<evidence type="ECO:0000256" key="1">
    <source>
        <dbReference type="ARBA" id="ARBA00004651"/>
    </source>
</evidence>
<dbReference type="SMART" id="SM01091">
    <property type="entry name" value="CorC_HlyC"/>
    <property type="match status" value="1"/>
</dbReference>
<dbReference type="Pfam" id="PF00571">
    <property type="entry name" value="CBS"/>
    <property type="match status" value="2"/>
</dbReference>
<feature type="domain" description="CBS" evidence="11">
    <location>
        <begin position="220"/>
        <end position="281"/>
    </location>
</feature>
<dbReference type="GO" id="GO:0050660">
    <property type="term" value="F:flavin adenine dinucleotide binding"/>
    <property type="evidence" value="ECO:0007669"/>
    <property type="project" value="InterPro"/>
</dbReference>
<evidence type="ECO:0000256" key="3">
    <source>
        <dbReference type="ARBA" id="ARBA00022692"/>
    </source>
</evidence>
<dbReference type="OrthoDB" id="9798188at2"/>
<dbReference type="AlphaFoldDB" id="A0LQL4"/>
<dbReference type="EMBL" id="CP000478">
    <property type="protein sequence ID" value="ABK19716.1"/>
    <property type="molecule type" value="Genomic_DNA"/>
</dbReference>
<dbReference type="SUPFAM" id="SSF56176">
    <property type="entry name" value="FAD-binding/transporter-associated domain-like"/>
    <property type="match status" value="1"/>
</dbReference>
<evidence type="ECO:0000313" key="14">
    <source>
        <dbReference type="Proteomes" id="UP000001784"/>
    </source>
</evidence>
<dbReference type="STRING" id="335543.Sfum_4050"/>
<evidence type="ECO:0008006" key="15">
    <source>
        <dbReference type="Google" id="ProtNLM"/>
    </source>
</evidence>
<dbReference type="InterPro" id="IPR044751">
    <property type="entry name" value="Ion_transp-like_CBS"/>
</dbReference>
<dbReference type="SUPFAM" id="SSF54631">
    <property type="entry name" value="CBS-domain pair"/>
    <property type="match status" value="1"/>
</dbReference>
<dbReference type="eggNOG" id="COG1253">
    <property type="taxonomic scope" value="Bacteria"/>
</dbReference>
<dbReference type="HOGENOM" id="CLU_015237_4_0_7"/>
<evidence type="ECO:0000256" key="10">
    <source>
        <dbReference type="SAM" id="Phobius"/>
    </source>
</evidence>
<dbReference type="Gene3D" id="3.30.465.10">
    <property type="match status" value="1"/>
</dbReference>
<dbReference type="InterPro" id="IPR036318">
    <property type="entry name" value="FAD-bd_PCMH-like_sf"/>
</dbReference>
<evidence type="ECO:0000256" key="5">
    <source>
        <dbReference type="ARBA" id="ARBA00022989"/>
    </source>
</evidence>
<dbReference type="Proteomes" id="UP000001784">
    <property type="component" value="Chromosome"/>
</dbReference>
<dbReference type="FunCoup" id="A0LQL4">
    <property type="interactions" value="32"/>
</dbReference>
<dbReference type="Gene3D" id="3.10.580.10">
    <property type="entry name" value="CBS-domain"/>
    <property type="match status" value="1"/>
</dbReference>
<keyword evidence="3 9" id="KW-0812">Transmembrane</keyword>
<evidence type="ECO:0000256" key="2">
    <source>
        <dbReference type="ARBA" id="ARBA00022475"/>
    </source>
</evidence>
<keyword evidence="6 8" id="KW-0129">CBS domain</keyword>
<gene>
    <name evidence="13" type="ordered locus">Sfum_4050</name>
</gene>
<evidence type="ECO:0000256" key="8">
    <source>
        <dbReference type="PROSITE-ProRule" id="PRU00703"/>
    </source>
</evidence>
<dbReference type="InterPro" id="IPR005170">
    <property type="entry name" value="Transptr-assoc_dom"/>
</dbReference>
<dbReference type="InParanoid" id="A0LQL4"/>
<dbReference type="CDD" id="cd04590">
    <property type="entry name" value="CBS_pair_CorC_HlyC_assoc"/>
    <property type="match status" value="1"/>
</dbReference>
<dbReference type="KEGG" id="sfu:Sfum_4050"/>
<evidence type="ECO:0000256" key="6">
    <source>
        <dbReference type="ARBA" id="ARBA00023122"/>
    </source>
</evidence>
<dbReference type="PANTHER" id="PTHR43099">
    <property type="entry name" value="UPF0053 PROTEIN YRKA"/>
    <property type="match status" value="1"/>
</dbReference>
<feature type="transmembrane region" description="Helical" evidence="10">
    <location>
        <begin position="59"/>
        <end position="84"/>
    </location>
</feature>
<evidence type="ECO:0000259" key="12">
    <source>
        <dbReference type="PROSITE" id="PS51846"/>
    </source>
</evidence>
<keyword evidence="5 9" id="KW-1133">Transmembrane helix</keyword>
<keyword evidence="2" id="KW-1003">Cell membrane</keyword>
<dbReference type="InterPro" id="IPR002550">
    <property type="entry name" value="CNNM"/>
</dbReference>
<evidence type="ECO:0000256" key="4">
    <source>
        <dbReference type="ARBA" id="ARBA00022737"/>
    </source>
</evidence>
<comment type="subcellular location">
    <subcellularLocation>
        <location evidence="1">Cell membrane</location>
        <topology evidence="1">Multi-pass membrane protein</topology>
    </subcellularLocation>
</comment>
<dbReference type="InterPro" id="IPR000644">
    <property type="entry name" value="CBS_dom"/>
</dbReference>
<dbReference type="InterPro" id="IPR016169">
    <property type="entry name" value="FAD-bd_PCMH_sub2"/>
</dbReference>
<evidence type="ECO:0000313" key="13">
    <source>
        <dbReference type="EMBL" id="ABK19716.1"/>
    </source>
</evidence>
<dbReference type="PROSITE" id="PS51846">
    <property type="entry name" value="CNNM"/>
    <property type="match status" value="1"/>
</dbReference>
<keyword evidence="4" id="KW-0677">Repeat</keyword>
<evidence type="ECO:0000256" key="7">
    <source>
        <dbReference type="ARBA" id="ARBA00023136"/>
    </source>
</evidence>
<dbReference type="InterPro" id="IPR051676">
    <property type="entry name" value="UPF0053_domain"/>
</dbReference>
<keyword evidence="14" id="KW-1185">Reference proteome</keyword>
<dbReference type="GO" id="GO:0005886">
    <property type="term" value="C:plasma membrane"/>
    <property type="evidence" value="ECO:0007669"/>
    <property type="project" value="UniProtKB-SubCell"/>
</dbReference>
<keyword evidence="7 9" id="KW-0472">Membrane</keyword>
<feature type="domain" description="CNNM transmembrane" evidence="12">
    <location>
        <begin position="1"/>
        <end position="201"/>
    </location>
</feature>
<sequence>MSFGDFDIVVILFLILINGLFSMSEIAIISARKARLQRLAEEGDVKARNALELANSPNLFLSTAQIGITLVGVMSGVFGGATVAHRLAGLLSSYPMLRPYSETIAVAVVVLALTYVSLVIGELVPKRLALNSPERIASLSAGPMRWLSIAGSPVVRLLSMSTDLALRLLRVRPSTEPPFTEEEIRAMIGQATTAGVFEQTEQDLVERVFRLGDRRVGGLMTPRQKISWIDINDSADKIKRKVAMSNHSRFPVCHGRLGNILGIVHVRDLFTHTAAGQAIDLRCCIQKPLFVVESMHALKVMELFRDSGMQVAMVIDEYGTIEGLVTINDVLEAIIGSIPSEDQSEEPRVVRRDDGSWLMDGTLPIGEVKVYLDIRKLPGERAGNFQTLGGFVMNYLKRVPRTADHFECCGWRFEVVDMDRHRVDKVFIEAVDKESPEPSE</sequence>
<organism evidence="13 14">
    <name type="scientific">Syntrophobacter fumaroxidans (strain DSM 10017 / MPOB)</name>
    <dbReference type="NCBI Taxonomy" id="335543"/>
    <lineage>
        <taxon>Bacteria</taxon>
        <taxon>Pseudomonadati</taxon>
        <taxon>Thermodesulfobacteriota</taxon>
        <taxon>Syntrophobacteria</taxon>
        <taxon>Syntrophobacterales</taxon>
        <taxon>Syntrophobacteraceae</taxon>
        <taxon>Syntrophobacter</taxon>
    </lineage>
</organism>
<feature type="domain" description="CBS" evidence="11">
    <location>
        <begin position="284"/>
        <end position="340"/>
    </location>
</feature>
<dbReference type="PANTHER" id="PTHR43099:SF5">
    <property type="entry name" value="HLYC_CORC FAMILY TRANSPORTER"/>
    <property type="match status" value="1"/>
</dbReference>
<reference evidence="13 14" key="1">
    <citation type="submission" date="2006-10" db="EMBL/GenBank/DDBJ databases">
        <title>Complete sequence of Syntrophobacter fumaroxidans MPOB.</title>
        <authorList>
            <consortium name="US DOE Joint Genome Institute"/>
            <person name="Copeland A."/>
            <person name="Lucas S."/>
            <person name="Lapidus A."/>
            <person name="Barry K."/>
            <person name="Detter J.C."/>
            <person name="Glavina del Rio T."/>
            <person name="Hammon N."/>
            <person name="Israni S."/>
            <person name="Pitluck S."/>
            <person name="Goltsman E.G."/>
            <person name="Martinez M."/>
            <person name="Schmutz J."/>
            <person name="Larimer F."/>
            <person name="Land M."/>
            <person name="Hauser L."/>
            <person name="Kyrpides N."/>
            <person name="Kim E."/>
            <person name="Boone D.R."/>
            <person name="Brockman F."/>
            <person name="Culley D."/>
            <person name="Ferry J."/>
            <person name="Gunsalus R."/>
            <person name="McInerney M.J."/>
            <person name="Morrison M."/>
            <person name="Plugge C."/>
            <person name="Rohlin L."/>
            <person name="Scholten J."/>
            <person name="Sieber J."/>
            <person name="Stams A.J.M."/>
            <person name="Worm P."/>
            <person name="Henstra A.M."/>
            <person name="Richardson P."/>
        </authorList>
    </citation>
    <scope>NUCLEOTIDE SEQUENCE [LARGE SCALE GENOMIC DNA]</scope>
    <source>
        <strain evidence="14">DSM 10017 / MPOB</strain>
    </source>
</reference>
<dbReference type="Pfam" id="PF01595">
    <property type="entry name" value="CNNM"/>
    <property type="match status" value="1"/>
</dbReference>
<feature type="transmembrane region" description="Helical" evidence="10">
    <location>
        <begin position="104"/>
        <end position="125"/>
    </location>
</feature>
<dbReference type="InterPro" id="IPR046342">
    <property type="entry name" value="CBS_dom_sf"/>
</dbReference>
<proteinExistence type="predicted"/>
<evidence type="ECO:0000256" key="9">
    <source>
        <dbReference type="PROSITE-ProRule" id="PRU01193"/>
    </source>
</evidence>
<name>A0LQL4_SYNFM</name>
<accession>A0LQL4</accession>
<dbReference type="Pfam" id="PF03471">
    <property type="entry name" value="CorC_HlyC"/>
    <property type="match status" value="1"/>
</dbReference>
<dbReference type="PROSITE" id="PS51371">
    <property type="entry name" value="CBS"/>
    <property type="match status" value="2"/>
</dbReference>
<protein>
    <recommendedName>
        <fullName evidence="15">CBS domain containing protein</fullName>
    </recommendedName>
</protein>